<dbReference type="SMART" id="SM00438">
    <property type="entry name" value="ZnF_NFX"/>
    <property type="match status" value="9"/>
</dbReference>
<feature type="compositionally biased region" description="Polar residues" evidence="11">
    <location>
        <begin position="271"/>
        <end position="280"/>
    </location>
</feature>
<comment type="similarity">
    <text evidence="2">Belongs to the NFX1 family.</text>
</comment>
<dbReference type="RefSeq" id="XP_022304388.1">
    <property type="nucleotide sequence ID" value="XM_022448680.1"/>
</dbReference>
<evidence type="ECO:0000313" key="16">
    <source>
        <dbReference type="RefSeq" id="XP_022304388.1"/>
    </source>
</evidence>
<dbReference type="Proteomes" id="UP000694844">
    <property type="component" value="Chromosome 9"/>
</dbReference>
<protein>
    <submittedName>
        <fullName evidence="16 17">Transcriptional repressor NF-X1-like isoform X1</fullName>
    </submittedName>
</protein>
<evidence type="ECO:0000256" key="4">
    <source>
        <dbReference type="ARBA" id="ARBA00022737"/>
    </source>
</evidence>
<comment type="subcellular location">
    <subcellularLocation>
        <location evidence="1">Nucleus</location>
    </subcellularLocation>
</comment>
<evidence type="ECO:0000256" key="3">
    <source>
        <dbReference type="ARBA" id="ARBA00022723"/>
    </source>
</evidence>
<feature type="compositionally biased region" description="Basic residues" evidence="11">
    <location>
        <begin position="581"/>
        <end position="591"/>
    </location>
</feature>
<feature type="region of interest" description="Disordered" evidence="11">
    <location>
        <begin position="23"/>
        <end position="522"/>
    </location>
</feature>
<dbReference type="Pfam" id="PF01424">
    <property type="entry name" value="R3H"/>
    <property type="match status" value="1"/>
</dbReference>
<keyword evidence="7" id="KW-0805">Transcription regulation</keyword>
<feature type="compositionally biased region" description="Basic and acidic residues" evidence="11">
    <location>
        <begin position="229"/>
        <end position="245"/>
    </location>
</feature>
<dbReference type="GO" id="GO:0000981">
    <property type="term" value="F:DNA-binding transcription factor activity, RNA polymerase II-specific"/>
    <property type="evidence" value="ECO:0007669"/>
    <property type="project" value="TreeGrafter"/>
</dbReference>
<evidence type="ECO:0000256" key="11">
    <source>
        <dbReference type="SAM" id="MobiDB-lite"/>
    </source>
</evidence>
<keyword evidence="8" id="KW-0804">Transcription</keyword>
<evidence type="ECO:0000259" key="12">
    <source>
        <dbReference type="PROSITE" id="PS50016"/>
    </source>
</evidence>
<evidence type="ECO:0000259" key="13">
    <source>
        <dbReference type="PROSITE" id="PS50089"/>
    </source>
</evidence>
<dbReference type="GO" id="GO:0000122">
    <property type="term" value="P:negative regulation of transcription by RNA polymerase II"/>
    <property type="evidence" value="ECO:0007669"/>
    <property type="project" value="TreeGrafter"/>
</dbReference>
<feature type="domain" description="PHD-type" evidence="12">
    <location>
        <begin position="619"/>
        <end position="676"/>
    </location>
</feature>
<evidence type="ECO:0000256" key="1">
    <source>
        <dbReference type="ARBA" id="ARBA00004123"/>
    </source>
</evidence>
<feature type="region of interest" description="Disordered" evidence="11">
    <location>
        <begin position="535"/>
        <end position="603"/>
    </location>
</feature>
<evidence type="ECO:0000313" key="15">
    <source>
        <dbReference type="Proteomes" id="UP000694844"/>
    </source>
</evidence>
<proteinExistence type="inferred from homology"/>
<dbReference type="KEGG" id="cvn:111111605"/>
<dbReference type="Pfam" id="PF01422">
    <property type="entry name" value="zf-NF-X1"/>
    <property type="match status" value="6"/>
</dbReference>
<dbReference type="GO" id="GO:0005634">
    <property type="term" value="C:nucleus"/>
    <property type="evidence" value="ECO:0007669"/>
    <property type="project" value="UniProtKB-SubCell"/>
</dbReference>
<evidence type="ECO:0000256" key="7">
    <source>
        <dbReference type="ARBA" id="ARBA00023015"/>
    </source>
</evidence>
<feature type="compositionally biased region" description="Low complexity" evidence="11">
    <location>
        <begin position="101"/>
        <end position="120"/>
    </location>
</feature>
<name>A0A8B8BM37_CRAVI</name>
<dbReference type="RefSeq" id="XP_022304389.1">
    <property type="nucleotide sequence ID" value="XM_022448681.1"/>
</dbReference>
<dbReference type="OrthoDB" id="6512771at2759"/>
<feature type="domain" description="RING-type" evidence="13">
    <location>
        <begin position="622"/>
        <end position="674"/>
    </location>
</feature>
<feature type="compositionally biased region" description="Basic and acidic residues" evidence="11">
    <location>
        <begin position="373"/>
        <end position="383"/>
    </location>
</feature>
<feature type="compositionally biased region" description="Polar residues" evidence="11">
    <location>
        <begin position="304"/>
        <end position="315"/>
    </location>
</feature>
<dbReference type="InterPro" id="IPR036867">
    <property type="entry name" value="R3H_dom_sf"/>
</dbReference>
<dbReference type="GeneID" id="111111605"/>
<dbReference type="PROSITE" id="PS51061">
    <property type="entry name" value="R3H"/>
    <property type="match status" value="1"/>
</dbReference>
<organism evidence="15 16">
    <name type="scientific">Crassostrea virginica</name>
    <name type="common">Eastern oyster</name>
    <dbReference type="NCBI Taxonomy" id="6565"/>
    <lineage>
        <taxon>Eukaryota</taxon>
        <taxon>Metazoa</taxon>
        <taxon>Spiralia</taxon>
        <taxon>Lophotrochozoa</taxon>
        <taxon>Mollusca</taxon>
        <taxon>Bivalvia</taxon>
        <taxon>Autobranchia</taxon>
        <taxon>Pteriomorphia</taxon>
        <taxon>Ostreida</taxon>
        <taxon>Ostreoidea</taxon>
        <taxon>Ostreidae</taxon>
        <taxon>Crassostrea</taxon>
    </lineage>
</organism>
<feature type="compositionally biased region" description="Gly residues" evidence="11">
    <location>
        <begin position="162"/>
        <end position="174"/>
    </location>
</feature>
<keyword evidence="3" id="KW-0479">Metal-binding</keyword>
<evidence type="ECO:0000259" key="14">
    <source>
        <dbReference type="PROSITE" id="PS51061"/>
    </source>
</evidence>
<feature type="compositionally biased region" description="Pro residues" evidence="11">
    <location>
        <begin position="27"/>
        <end position="38"/>
    </location>
</feature>
<dbReference type="CDD" id="cd16696">
    <property type="entry name" value="RING-CH-C4HC3_NFX1"/>
    <property type="match status" value="1"/>
</dbReference>
<dbReference type="CDD" id="cd06008">
    <property type="entry name" value="NF-X1-zinc-finger"/>
    <property type="match status" value="6"/>
</dbReference>
<dbReference type="SUPFAM" id="SSF57850">
    <property type="entry name" value="RING/U-box"/>
    <property type="match status" value="1"/>
</dbReference>
<dbReference type="PANTHER" id="PTHR12360">
    <property type="entry name" value="NUCLEAR TRANSCRIPTION FACTOR, X-BOX BINDING 1 NFX1"/>
    <property type="match status" value="1"/>
</dbReference>
<keyword evidence="5 10" id="KW-0863">Zinc-finger</keyword>
<feature type="compositionally biased region" description="Basic and acidic residues" evidence="11">
    <location>
        <begin position="128"/>
        <end position="158"/>
    </location>
</feature>
<keyword evidence="6" id="KW-0862">Zinc</keyword>
<evidence type="ECO:0000256" key="6">
    <source>
        <dbReference type="ARBA" id="ARBA00022833"/>
    </source>
</evidence>
<feature type="compositionally biased region" description="Basic and acidic residues" evidence="11">
    <location>
        <begin position="191"/>
        <end position="215"/>
    </location>
</feature>
<keyword evidence="9" id="KW-0539">Nucleus</keyword>
<feature type="domain" description="R3H" evidence="14">
    <location>
        <begin position="1253"/>
        <end position="1321"/>
    </location>
</feature>
<feature type="compositionally biased region" description="Basic and acidic residues" evidence="11">
    <location>
        <begin position="555"/>
        <end position="568"/>
    </location>
</feature>
<feature type="compositionally biased region" description="Polar residues" evidence="11">
    <location>
        <begin position="53"/>
        <end position="71"/>
    </location>
</feature>
<dbReference type="InterPro" id="IPR019787">
    <property type="entry name" value="Znf_PHD-finger"/>
</dbReference>
<accession>A0A8B8BM37</accession>
<evidence type="ECO:0000256" key="8">
    <source>
        <dbReference type="ARBA" id="ARBA00023163"/>
    </source>
</evidence>
<dbReference type="PROSITE" id="PS50089">
    <property type="entry name" value="ZF_RING_2"/>
    <property type="match status" value="1"/>
</dbReference>
<dbReference type="InterPro" id="IPR000967">
    <property type="entry name" value="Znf_NFX1"/>
</dbReference>
<dbReference type="SUPFAM" id="SSF82708">
    <property type="entry name" value="R3H domain"/>
    <property type="match status" value="1"/>
</dbReference>
<dbReference type="InterPro" id="IPR001374">
    <property type="entry name" value="R3H_dom"/>
</dbReference>
<feature type="compositionally biased region" description="Basic and acidic residues" evidence="11">
    <location>
        <begin position="430"/>
        <end position="511"/>
    </location>
</feature>
<sequence>MSYYYATNQSEDQAGYFTSNEFAQYSYPPPVHLPPPNVTPEFYSHLPPPGQFYTPNVNNFQPEPYNQSSEYTRNDRGPHSSGGFSNYNKNEGRSNQDWRHSQQSSSRGRGQGYRRGSTQGYRGGQKFGGHERDDRYYHERNRDQGYERTIGDGFDSRSNHGYGKGHGFEQGQGHGYERGKKTGKRGSVLEQDSRHKRESFGKKQRENDTEGKENNFVKGKANLHVGIGKSEESNSKTCDGKKLIDGKSSIRSSEGGDTCDAKSDPLEGNNRGCSIDSQGPESEVIERKSKTYSSDQDFLEKNFASFTKKSSNKASVTEYDGNPKNQKGHSEKPRSGHQQSHPKNYSEKPQSERQTSRGKDQSQRPKSGKQQPPHKDNYSEKPKSGKQPLHNDYSDRPPKSGHQQSKPNPYPADDQRAGQNPRNRYYSDYGKNRQSDDYYADKRQYSSKKDNRFNEKNSPRDGVNKSESRKESSCHNEEGDGGRVDSGNRREMISRERERKDSDRDSVHSKDSSNYGNNDRKLSELSADWSGVLSERSGSRTVSESQSEASDDLNGDQRRKHEKKDIHYKPMRKQNNPYHHPQQHQKGHGKGKPPVVRTASGRVDESQRALLIEQLTMGTYECMVCCDTIRGQSAVWSCNGCYHIFHLRCIKTWAKSPTAKVEGLDHGWRCPACQNTADKIPFQYRCFCGKMRDPEWNRMETPHSCGEVCKKNRSANCKHHCNILCHPGPCPLCNAVVPRPCLCGKQSHSVKCSSIEVFRCSNVCERQLNCGKHSCQEVCHAGPCEPCKEVIKQECYGKHETREVICGSSQSFMDSYCCEEKCHLQLDCGNHECEEICHQGPCPPCLLLPEAIHSCPCGARELSDLSPTPRQSCLDPIPTCGGKCGKKLKCGPPKKPHVCERKCHEGPCGSCELTTELTCRCTKFKKEFPCTEVMKLKDRVFRCERKCNKLRSCQRHKCGQHCCVSEEHDCNLICGKKLPCGLHKCEEPCHRGNCPPCLMASFDELTCHCGAEIMYPPIPCGAKPPECKQWCNRVHTCDHEVQHRCHSDENCPPCTVLTEKWCMGNHEMRRNIACHRDNISCGLPCSEVLPCQQHKCTKTCHSGPCQGEGERCKQPCQLKRSTCDHLCMSECHADKPCPTVPCKAQVKIKCSCGHKEAMVTCQSLDSKEFKSSRTMQSLASSLGAGQSVDISHLTSSSSKKSKKSVLECDAECALIERNRRLALALEIKNPDLSNKLGTPSFSDFLKDFAKKNLHFAASVEKNFNDLVVNAKKAKQAYRSHSFPSMNRDQRRLIHELAECYGCETQSYDYEPNKNVVATAHKEKCWLPNVTLTSYVQRETNPKAPVPIPHRYNESELRETAMAAKHSFEVLKDKPIERVQRSNDFKDKSSTSNPGAAKVIDYFDFSTK</sequence>
<gene>
    <name evidence="16 17" type="primary">LOC111111605</name>
</gene>
<dbReference type="Gene3D" id="3.30.1370.50">
    <property type="entry name" value="R3H-like domain"/>
    <property type="match status" value="1"/>
</dbReference>
<dbReference type="SMART" id="SM00393">
    <property type="entry name" value="R3H"/>
    <property type="match status" value="1"/>
</dbReference>
<feature type="compositionally biased region" description="Polar residues" evidence="11">
    <location>
        <begin position="539"/>
        <end position="548"/>
    </location>
</feature>
<dbReference type="InterPro" id="IPR034078">
    <property type="entry name" value="NFX1_fam"/>
</dbReference>
<evidence type="ECO:0000256" key="2">
    <source>
        <dbReference type="ARBA" id="ARBA00007269"/>
    </source>
</evidence>
<feature type="compositionally biased region" description="Basic and acidic residues" evidence="11">
    <location>
        <begin position="344"/>
        <end position="363"/>
    </location>
</feature>
<dbReference type="PANTHER" id="PTHR12360:SF12">
    <property type="entry name" value="TRANSCRIPTIONAL REPRESSOR NF-X1"/>
    <property type="match status" value="1"/>
</dbReference>
<dbReference type="GO" id="GO:0008270">
    <property type="term" value="F:zinc ion binding"/>
    <property type="evidence" value="ECO:0007669"/>
    <property type="project" value="UniProtKB-KW"/>
</dbReference>
<keyword evidence="15" id="KW-1185">Reference proteome</keyword>
<reference evidence="16 17" key="1">
    <citation type="submission" date="2025-04" db="UniProtKB">
        <authorList>
            <consortium name="RefSeq"/>
        </authorList>
    </citation>
    <scope>IDENTIFICATION</scope>
    <source>
        <tissue evidence="16 17">Whole sample</tissue>
    </source>
</reference>
<dbReference type="PROSITE" id="PS50016">
    <property type="entry name" value="ZF_PHD_2"/>
    <property type="match status" value="1"/>
</dbReference>
<feature type="compositionally biased region" description="Basic and acidic residues" evidence="11">
    <location>
        <begin position="90"/>
        <end position="100"/>
    </location>
</feature>
<evidence type="ECO:0000313" key="17">
    <source>
        <dbReference type="RefSeq" id="XP_022304389.1"/>
    </source>
</evidence>
<evidence type="ECO:0000256" key="10">
    <source>
        <dbReference type="PROSITE-ProRule" id="PRU00175"/>
    </source>
</evidence>
<evidence type="ECO:0000256" key="9">
    <source>
        <dbReference type="ARBA" id="ARBA00023242"/>
    </source>
</evidence>
<keyword evidence="4" id="KW-0677">Repeat</keyword>
<evidence type="ECO:0000256" key="5">
    <source>
        <dbReference type="ARBA" id="ARBA00022771"/>
    </source>
</evidence>
<dbReference type="InterPro" id="IPR001841">
    <property type="entry name" value="Znf_RING"/>
</dbReference>
<dbReference type="GO" id="GO:0000977">
    <property type="term" value="F:RNA polymerase II transcription regulatory region sequence-specific DNA binding"/>
    <property type="evidence" value="ECO:0007669"/>
    <property type="project" value="TreeGrafter"/>
</dbReference>